<evidence type="ECO:0000313" key="5">
    <source>
        <dbReference type="Proteomes" id="UP001146793"/>
    </source>
</evidence>
<feature type="compositionally biased region" description="Basic and acidic residues" evidence="3">
    <location>
        <begin position="215"/>
        <end position="225"/>
    </location>
</feature>
<name>A0AAV8AH81_9EUKA</name>
<proteinExistence type="inferred from homology"/>
<dbReference type="InterPro" id="IPR009395">
    <property type="entry name" value="BLOC1S1"/>
</dbReference>
<dbReference type="EMBL" id="JANTQA010000008">
    <property type="protein sequence ID" value="KAJ3452265.1"/>
    <property type="molecule type" value="Genomic_DNA"/>
</dbReference>
<dbReference type="GO" id="GO:0016197">
    <property type="term" value="P:endosomal transport"/>
    <property type="evidence" value="ECO:0007669"/>
    <property type="project" value="TreeGrafter"/>
</dbReference>
<evidence type="ECO:0000256" key="2">
    <source>
        <dbReference type="ARBA" id="ARBA00019577"/>
    </source>
</evidence>
<feature type="region of interest" description="Disordered" evidence="3">
    <location>
        <begin position="148"/>
        <end position="237"/>
    </location>
</feature>
<dbReference type="AlphaFoldDB" id="A0AAV8AH81"/>
<dbReference type="Proteomes" id="UP001146793">
    <property type="component" value="Unassembled WGS sequence"/>
</dbReference>
<feature type="compositionally biased region" description="Basic residues" evidence="3">
    <location>
        <begin position="201"/>
        <end position="214"/>
    </location>
</feature>
<accession>A0AAV8AH81</accession>
<gene>
    <name evidence="4" type="ORF">M0812_04029</name>
</gene>
<evidence type="ECO:0000313" key="4">
    <source>
        <dbReference type="EMBL" id="KAJ3452265.1"/>
    </source>
</evidence>
<dbReference type="PANTHER" id="PTHR13073">
    <property type="entry name" value="BLOC-1 COMPLEX SUBUNIT 1"/>
    <property type="match status" value="1"/>
</dbReference>
<reference evidence="4" key="1">
    <citation type="submission" date="2022-08" db="EMBL/GenBank/DDBJ databases">
        <title>Novel sulphate-reducing endosymbionts in the free-living metamonad Anaeramoeba.</title>
        <authorList>
            <person name="Jerlstrom-Hultqvist J."/>
            <person name="Cepicka I."/>
            <person name="Gallot-Lavallee L."/>
            <person name="Salas-Leiva D."/>
            <person name="Curtis B.A."/>
            <person name="Zahonova K."/>
            <person name="Pipaliya S."/>
            <person name="Dacks J."/>
            <person name="Roger A.J."/>
        </authorList>
    </citation>
    <scope>NUCLEOTIDE SEQUENCE</scope>
    <source>
        <strain evidence="4">Busselton2</strain>
    </source>
</reference>
<dbReference type="GO" id="GO:0031083">
    <property type="term" value="C:BLOC-1 complex"/>
    <property type="evidence" value="ECO:0007669"/>
    <property type="project" value="InterPro"/>
</dbReference>
<comment type="similarity">
    <text evidence="1">Belongs to the BLOC1S1 family.</text>
</comment>
<comment type="caution">
    <text evidence="4">The sequence shown here is derived from an EMBL/GenBank/DDBJ whole genome shotgun (WGS) entry which is preliminary data.</text>
</comment>
<feature type="compositionally biased region" description="Basic and acidic residues" evidence="3">
    <location>
        <begin position="148"/>
        <end position="186"/>
    </location>
</feature>
<dbReference type="Pfam" id="PF06320">
    <property type="entry name" value="GCN5L1"/>
    <property type="match status" value="1"/>
</dbReference>
<evidence type="ECO:0000256" key="1">
    <source>
        <dbReference type="ARBA" id="ARBA00007133"/>
    </source>
</evidence>
<sequence length="262" mass="31283">MLTNLIQEHDKIKRKTQKECEQKWQDLKKMSKGVTTHLLTSITGGVNVVFQNQRHLETEVSKLQTQIGKFYKEADQWKDLIKRINEPLKELGDVENWMRTIDQDLKDLVFCVNFVNGHQTEKENEQKKQQEIEEKRRLKLQEEELADKKKKEEEEKLMKEKEEKLMKEKEKEEQKQKKSNGKETTPKKKQSKSSSKVKSTSNKKTKKKKERSKRNKSEKSQPEKKPQKKKKLSSLELENELLKKKIEEMKKQMVMNNETEQN</sequence>
<evidence type="ECO:0000256" key="3">
    <source>
        <dbReference type="SAM" id="MobiDB-lite"/>
    </source>
</evidence>
<protein>
    <recommendedName>
        <fullName evidence="2">Biogenesis of lysosome-related organelles complex 1 subunit 1</fullName>
    </recommendedName>
</protein>
<organism evidence="4 5">
    <name type="scientific">Anaeramoeba flamelloides</name>
    <dbReference type="NCBI Taxonomy" id="1746091"/>
    <lineage>
        <taxon>Eukaryota</taxon>
        <taxon>Metamonada</taxon>
        <taxon>Anaeramoebidae</taxon>
        <taxon>Anaeramoeba</taxon>
    </lineage>
</organism>
<dbReference type="PANTHER" id="PTHR13073:SF0">
    <property type="entry name" value="BIOGENESIS OF LYSOSOME-RELATED ORGANELLES COMPLEX 1 SUBUNIT 1"/>
    <property type="match status" value="1"/>
</dbReference>